<feature type="region of interest" description="Disordered" evidence="1">
    <location>
        <begin position="1"/>
        <end position="60"/>
    </location>
</feature>
<proteinExistence type="predicted"/>
<sequence length="103" mass="10925">MEPTCSVPPSPQLLSEERHRSRSNITSCERTAATTATTTTTTTTNTTTAAAASTTRSKQTTCNPVRSLAARYRQVAPVNTRIVSVCVRGKLFSSTTGNFGTLG</sequence>
<accession>A0A195DTV3</accession>
<feature type="compositionally biased region" description="Pro residues" evidence="1">
    <location>
        <begin position="1"/>
        <end position="11"/>
    </location>
</feature>
<feature type="compositionally biased region" description="Low complexity" evidence="1">
    <location>
        <begin position="31"/>
        <end position="55"/>
    </location>
</feature>
<evidence type="ECO:0000313" key="2">
    <source>
        <dbReference type="EMBL" id="KYN16291.1"/>
    </source>
</evidence>
<evidence type="ECO:0000313" key="3">
    <source>
        <dbReference type="Proteomes" id="UP000078492"/>
    </source>
</evidence>
<evidence type="ECO:0000256" key="1">
    <source>
        <dbReference type="SAM" id="MobiDB-lite"/>
    </source>
</evidence>
<name>A0A195DTV3_9HYME</name>
<protein>
    <submittedName>
        <fullName evidence="2">Uncharacterized protein</fullName>
    </submittedName>
</protein>
<dbReference type="AlphaFoldDB" id="A0A195DTV3"/>
<organism evidence="2 3">
    <name type="scientific">Trachymyrmex cornetzi</name>
    <dbReference type="NCBI Taxonomy" id="471704"/>
    <lineage>
        <taxon>Eukaryota</taxon>
        <taxon>Metazoa</taxon>
        <taxon>Ecdysozoa</taxon>
        <taxon>Arthropoda</taxon>
        <taxon>Hexapoda</taxon>
        <taxon>Insecta</taxon>
        <taxon>Pterygota</taxon>
        <taxon>Neoptera</taxon>
        <taxon>Endopterygota</taxon>
        <taxon>Hymenoptera</taxon>
        <taxon>Apocrita</taxon>
        <taxon>Aculeata</taxon>
        <taxon>Formicoidea</taxon>
        <taxon>Formicidae</taxon>
        <taxon>Myrmicinae</taxon>
        <taxon>Trachymyrmex</taxon>
    </lineage>
</organism>
<dbReference type="Proteomes" id="UP000078492">
    <property type="component" value="Unassembled WGS sequence"/>
</dbReference>
<keyword evidence="3" id="KW-1185">Reference proteome</keyword>
<gene>
    <name evidence="2" type="ORF">ALC57_11502</name>
</gene>
<dbReference type="EMBL" id="KQ980390">
    <property type="protein sequence ID" value="KYN16291.1"/>
    <property type="molecule type" value="Genomic_DNA"/>
</dbReference>
<reference evidence="2 3" key="1">
    <citation type="submission" date="2015-09" db="EMBL/GenBank/DDBJ databases">
        <title>Trachymyrmex cornetzi WGS genome.</title>
        <authorList>
            <person name="Nygaard S."/>
            <person name="Hu H."/>
            <person name="Boomsma J."/>
            <person name="Zhang G."/>
        </authorList>
    </citation>
    <scope>NUCLEOTIDE SEQUENCE [LARGE SCALE GENOMIC DNA]</scope>
    <source>
        <strain evidence="2">Tcor2-1</strain>
        <tissue evidence="2">Whole body</tissue>
    </source>
</reference>